<evidence type="ECO:0000313" key="1">
    <source>
        <dbReference type="EMBL" id="KAF9680409.1"/>
    </source>
</evidence>
<evidence type="ECO:0000313" key="2">
    <source>
        <dbReference type="Proteomes" id="UP000657918"/>
    </source>
</evidence>
<gene>
    <name evidence="1" type="ORF">SADUNF_Sadunf06G0118200</name>
</gene>
<protein>
    <submittedName>
        <fullName evidence="1">Uncharacterized protein</fullName>
    </submittedName>
</protein>
<reference evidence="1 2" key="1">
    <citation type="submission" date="2020-10" db="EMBL/GenBank/DDBJ databases">
        <title>Plant Genome Project.</title>
        <authorList>
            <person name="Zhang R.-G."/>
        </authorList>
    </citation>
    <scope>NUCLEOTIDE SEQUENCE [LARGE SCALE GENOMIC DNA]</scope>
    <source>
        <strain evidence="1">FAFU-HL-1</strain>
        <tissue evidence="1">Leaf</tissue>
    </source>
</reference>
<proteinExistence type="predicted"/>
<comment type="caution">
    <text evidence="1">The sequence shown here is derived from an EMBL/GenBank/DDBJ whole genome shotgun (WGS) entry which is preliminary data.</text>
</comment>
<dbReference type="Proteomes" id="UP000657918">
    <property type="component" value="Unassembled WGS sequence"/>
</dbReference>
<keyword evidence="2" id="KW-1185">Reference proteome</keyword>
<dbReference type="EMBL" id="JADGMS010000006">
    <property type="protein sequence ID" value="KAF9680409.1"/>
    <property type="molecule type" value="Genomic_DNA"/>
</dbReference>
<sequence>MIVRNYVALYQCTVFSSSLTLLRFSWGNNWPIFVSSYTDLRVVSHEAKSTCCEITVHPSSIIIVMIMILNKMCVRLYPEVSLSDENSWELGPNDTSNMS</sequence>
<accession>A0A835K1I4</accession>
<dbReference type="AlphaFoldDB" id="A0A835K1I4"/>
<organism evidence="1 2">
    <name type="scientific">Salix dunnii</name>
    <dbReference type="NCBI Taxonomy" id="1413687"/>
    <lineage>
        <taxon>Eukaryota</taxon>
        <taxon>Viridiplantae</taxon>
        <taxon>Streptophyta</taxon>
        <taxon>Embryophyta</taxon>
        <taxon>Tracheophyta</taxon>
        <taxon>Spermatophyta</taxon>
        <taxon>Magnoliopsida</taxon>
        <taxon>eudicotyledons</taxon>
        <taxon>Gunneridae</taxon>
        <taxon>Pentapetalae</taxon>
        <taxon>rosids</taxon>
        <taxon>fabids</taxon>
        <taxon>Malpighiales</taxon>
        <taxon>Salicaceae</taxon>
        <taxon>Saliceae</taxon>
        <taxon>Salix</taxon>
    </lineage>
</organism>
<name>A0A835K1I4_9ROSI</name>